<organism evidence="1 2">
    <name type="scientific">Herbaspirillum rubrisubalbicans Os34</name>
    <dbReference type="NCBI Taxonomy" id="1235827"/>
    <lineage>
        <taxon>Bacteria</taxon>
        <taxon>Pseudomonadati</taxon>
        <taxon>Pseudomonadota</taxon>
        <taxon>Betaproteobacteria</taxon>
        <taxon>Burkholderiales</taxon>
        <taxon>Oxalobacteraceae</taxon>
        <taxon>Herbaspirillum</taxon>
    </lineage>
</organism>
<dbReference type="AlphaFoldDB" id="A0A6M3ZRK3"/>
<dbReference type="EMBL" id="CP008956">
    <property type="protein sequence ID" value="QJQ00062.1"/>
    <property type="molecule type" value="Genomic_DNA"/>
</dbReference>
<gene>
    <name evidence="1" type="ORF">C798_07395</name>
</gene>
<proteinExistence type="predicted"/>
<protein>
    <recommendedName>
        <fullName evidence="3">Methyl-accepting transducer domain-containing protein</fullName>
    </recommendedName>
</protein>
<evidence type="ECO:0000313" key="1">
    <source>
        <dbReference type="EMBL" id="QJQ00062.1"/>
    </source>
</evidence>
<evidence type="ECO:0008006" key="3">
    <source>
        <dbReference type="Google" id="ProtNLM"/>
    </source>
</evidence>
<accession>A0A6M3ZRK3</accession>
<name>A0A6M3ZRK3_9BURK</name>
<sequence length="91" mass="9403">MQVRTVIAPVAATRHGAGISQIEIASSQVEESDKQNAALVKELTSATQSMGQQSPRSAGSLVGVARRAAADRGNLNMGKSEPPCLELLSAT</sequence>
<evidence type="ECO:0000313" key="2">
    <source>
        <dbReference type="Proteomes" id="UP000501648"/>
    </source>
</evidence>
<dbReference type="Proteomes" id="UP000501648">
    <property type="component" value="Chromosome"/>
</dbReference>
<reference evidence="1 2" key="1">
    <citation type="journal article" date="2012" name="J. Bacteriol.">
        <title>Genome sequence of the pathogenic Herbaspirillum seropedicae strain Os34, isolated from rice roots.</title>
        <authorList>
            <person name="Ye W."/>
            <person name="Ye S."/>
            <person name="Liu J."/>
            <person name="Chang S."/>
            <person name="Chen M."/>
            <person name="Zhu B."/>
            <person name="Guo L."/>
            <person name="An Q."/>
        </authorList>
    </citation>
    <scope>NUCLEOTIDE SEQUENCE [LARGE SCALE GENOMIC DNA]</scope>
    <source>
        <strain evidence="1 2">Os34</strain>
    </source>
</reference>